<proteinExistence type="predicted"/>
<dbReference type="GO" id="GO:0003677">
    <property type="term" value="F:DNA binding"/>
    <property type="evidence" value="ECO:0007669"/>
    <property type="project" value="UniProtKB-KW"/>
</dbReference>
<keyword evidence="2 5" id="KW-0238">DNA-binding</keyword>
<evidence type="ECO:0000313" key="6">
    <source>
        <dbReference type="Proteomes" id="UP001464378"/>
    </source>
</evidence>
<evidence type="ECO:0000256" key="1">
    <source>
        <dbReference type="ARBA" id="ARBA00023015"/>
    </source>
</evidence>
<keyword evidence="6" id="KW-1185">Reference proteome</keyword>
<dbReference type="SMART" id="SM00354">
    <property type="entry name" value="HTH_LACI"/>
    <property type="match status" value="1"/>
</dbReference>
<evidence type="ECO:0000259" key="4">
    <source>
        <dbReference type="PROSITE" id="PS50932"/>
    </source>
</evidence>
<protein>
    <submittedName>
        <fullName evidence="5">LacI family DNA-binding transcriptional regulator</fullName>
    </submittedName>
</protein>
<dbReference type="Gene3D" id="1.10.260.40">
    <property type="entry name" value="lambda repressor-like DNA-binding domains"/>
    <property type="match status" value="1"/>
</dbReference>
<keyword evidence="1" id="KW-0805">Transcription regulation</keyword>
<dbReference type="SUPFAM" id="SSF53822">
    <property type="entry name" value="Periplasmic binding protein-like I"/>
    <property type="match status" value="1"/>
</dbReference>
<dbReference type="CDD" id="cd01392">
    <property type="entry name" value="HTH_LacI"/>
    <property type="match status" value="1"/>
</dbReference>
<keyword evidence="3" id="KW-0804">Transcription</keyword>
<dbReference type="EMBL" id="JBBMFK010000032">
    <property type="protein sequence ID" value="MEQ2444764.1"/>
    <property type="molecule type" value="Genomic_DNA"/>
</dbReference>
<dbReference type="InterPro" id="IPR000843">
    <property type="entry name" value="HTH_LacI"/>
</dbReference>
<dbReference type="SUPFAM" id="SSF47413">
    <property type="entry name" value="lambda repressor-like DNA-binding domains"/>
    <property type="match status" value="1"/>
</dbReference>
<dbReference type="PROSITE" id="PS50932">
    <property type="entry name" value="HTH_LACI_2"/>
    <property type="match status" value="1"/>
</dbReference>
<reference evidence="5 6" key="1">
    <citation type="submission" date="2024-03" db="EMBL/GenBank/DDBJ databases">
        <title>Human intestinal bacterial collection.</title>
        <authorList>
            <person name="Pauvert C."/>
            <person name="Hitch T.C.A."/>
            <person name="Clavel T."/>
        </authorList>
    </citation>
    <scope>NUCLEOTIDE SEQUENCE [LARGE SCALE GENOMIC DNA]</scope>
    <source>
        <strain evidence="5 6">CLA-AP-H29</strain>
    </source>
</reference>
<dbReference type="Pfam" id="PF00356">
    <property type="entry name" value="LacI"/>
    <property type="match status" value="1"/>
</dbReference>
<dbReference type="PRINTS" id="PR00036">
    <property type="entry name" value="HTHLACI"/>
</dbReference>
<organism evidence="5 6">
    <name type="scientific">Pseudoflavonifractor intestinihominis</name>
    <dbReference type="NCBI Taxonomy" id="3133171"/>
    <lineage>
        <taxon>Bacteria</taxon>
        <taxon>Bacillati</taxon>
        <taxon>Bacillota</taxon>
        <taxon>Clostridia</taxon>
        <taxon>Eubacteriales</taxon>
        <taxon>Oscillospiraceae</taxon>
        <taxon>Pseudoflavonifractor</taxon>
    </lineage>
</organism>
<dbReference type="PANTHER" id="PTHR30146:SF109">
    <property type="entry name" value="HTH-TYPE TRANSCRIPTIONAL REGULATOR GALS"/>
    <property type="match status" value="1"/>
</dbReference>
<sequence>MVTIKDIAKRAGVSRGTVDRVLNNRPGVNPETEAKVRALIEEMGYRPNMAGQILAVKKRRLHLAFLIFHGPEFVFHLDILHAARDKAAELREFGVTVDFYLVRQLDTPYLERLFREVEDNQPDGIAALPLRTTAFMSFIQRMNAKGVPTVFFNLDEDFAPHLAYVGCDYVQSGRVAAGLVSLCTEGRGQVGIAAADGPNSPSFAGRMGGFSQELSANHPGLSMVDGGMPALFHNGDFTEVVDLVEQNPDMKAIYIVNMGDYGVCQEIHRAARGRNLAVITHDLAPAQQELLKNGLISATIVQQPDIQGSLPLQLLYEYLAFGTLPAKSKFFTDLHICISQNV</sequence>
<dbReference type="InterPro" id="IPR028082">
    <property type="entry name" value="Peripla_BP_I"/>
</dbReference>
<dbReference type="Proteomes" id="UP001464378">
    <property type="component" value="Unassembled WGS sequence"/>
</dbReference>
<name>A0ABV1ED12_9FIRM</name>
<comment type="caution">
    <text evidence="5">The sequence shown here is derived from an EMBL/GenBank/DDBJ whole genome shotgun (WGS) entry which is preliminary data.</text>
</comment>
<evidence type="ECO:0000313" key="5">
    <source>
        <dbReference type="EMBL" id="MEQ2444764.1"/>
    </source>
</evidence>
<dbReference type="PANTHER" id="PTHR30146">
    <property type="entry name" value="LACI-RELATED TRANSCRIPTIONAL REPRESSOR"/>
    <property type="match status" value="1"/>
</dbReference>
<gene>
    <name evidence="5" type="ORF">WMO64_14995</name>
</gene>
<evidence type="ECO:0000256" key="3">
    <source>
        <dbReference type="ARBA" id="ARBA00023163"/>
    </source>
</evidence>
<dbReference type="PROSITE" id="PS00356">
    <property type="entry name" value="HTH_LACI_1"/>
    <property type="match status" value="1"/>
</dbReference>
<dbReference type="InterPro" id="IPR010982">
    <property type="entry name" value="Lambda_DNA-bd_dom_sf"/>
</dbReference>
<dbReference type="InterPro" id="IPR025997">
    <property type="entry name" value="SBP_2_dom"/>
</dbReference>
<dbReference type="RefSeq" id="WP_349232485.1">
    <property type="nucleotide sequence ID" value="NZ_JBBMFK010000032.1"/>
</dbReference>
<dbReference type="Gene3D" id="3.40.50.2300">
    <property type="match status" value="2"/>
</dbReference>
<dbReference type="Pfam" id="PF13407">
    <property type="entry name" value="Peripla_BP_4"/>
    <property type="match status" value="1"/>
</dbReference>
<evidence type="ECO:0000256" key="2">
    <source>
        <dbReference type="ARBA" id="ARBA00023125"/>
    </source>
</evidence>
<accession>A0ABV1ED12</accession>
<feature type="domain" description="HTH lacI-type" evidence="4">
    <location>
        <begin position="2"/>
        <end position="56"/>
    </location>
</feature>